<dbReference type="Gene3D" id="3.30.230.10">
    <property type="match status" value="1"/>
</dbReference>
<dbReference type="Gene3D" id="3.30.565.10">
    <property type="entry name" value="Histidine kinase-like ATPase, C-terminal domain"/>
    <property type="match status" value="1"/>
</dbReference>
<comment type="similarity">
    <text evidence="1 5">Belongs to the DNA mismatch repair MutL/HexB family.</text>
</comment>
<dbReference type="SUPFAM" id="SSF55874">
    <property type="entry name" value="ATPase domain of HSP90 chaperone/DNA topoisomerase II/histidine kinase"/>
    <property type="match status" value="1"/>
</dbReference>
<dbReference type="HOGENOM" id="CLU_004131_5_1_6"/>
<keyword evidence="3 5" id="KW-0227">DNA damage</keyword>
<proteinExistence type="inferred from homology"/>
<dbReference type="InterPro" id="IPR038973">
    <property type="entry name" value="MutL/Mlh/Pms-like"/>
</dbReference>
<dbReference type="EMBL" id="AP014521">
    <property type="protein sequence ID" value="BAP58297.1"/>
    <property type="molecule type" value="Genomic_DNA"/>
</dbReference>
<dbReference type="Proteomes" id="UP000031627">
    <property type="component" value="Chromosome"/>
</dbReference>
<accession>A0A090APU5</accession>
<dbReference type="InterPro" id="IPR042120">
    <property type="entry name" value="MutL_C_dimsub"/>
</dbReference>
<reference evidence="8" key="1">
    <citation type="submission" date="2013-11" db="EMBL/GenBank/DDBJ databases">
        <title>Symbiont-containing voluminous jelly as an extraordinary maternal gift for overwintering insect nymphs.</title>
        <authorList>
            <person name="Kaiwa N."/>
            <person name="Hosokawa T."/>
            <person name="Nikoh N."/>
            <person name="Meng X.Y."/>
            <person name="Tanahashi M."/>
            <person name="Moriyama M."/>
            <person name="Maeda T."/>
            <person name="Yamaguchi K."/>
            <person name="Shigenobu S."/>
            <person name="Ito M."/>
            <person name="Fukatsu T."/>
        </authorList>
    </citation>
    <scope>NUCLEOTIDE SEQUENCE [LARGE SCALE GENOMIC DNA]</scope>
    <source>
        <strain evidence="8">UwTKB</strain>
    </source>
</reference>
<dbReference type="InterPro" id="IPR013507">
    <property type="entry name" value="DNA_mismatch_S5_2-like"/>
</dbReference>
<evidence type="ECO:0000256" key="4">
    <source>
        <dbReference type="ARBA" id="ARBA00023204"/>
    </source>
</evidence>
<evidence type="ECO:0000256" key="3">
    <source>
        <dbReference type="ARBA" id="ARBA00022763"/>
    </source>
</evidence>
<dbReference type="InterPro" id="IPR036890">
    <property type="entry name" value="HATPase_C_sf"/>
</dbReference>
<organism evidence="7 8">
    <name type="scientific">Candidatus Tachikawaea gelatinosa</name>
    <dbReference type="NCBI Taxonomy" id="1410383"/>
    <lineage>
        <taxon>Bacteria</taxon>
        <taxon>Pseudomonadati</taxon>
        <taxon>Pseudomonadota</taxon>
        <taxon>Gammaproteobacteria</taxon>
        <taxon>Enterobacterales</taxon>
        <taxon>Enterobacteriaceae</taxon>
        <taxon>Candidatus Tachikawaea</taxon>
    </lineage>
</organism>
<dbReference type="PANTHER" id="PTHR10073:SF12">
    <property type="entry name" value="DNA MISMATCH REPAIR PROTEIN MLH1"/>
    <property type="match status" value="1"/>
</dbReference>
<dbReference type="AlphaFoldDB" id="A0A090APU5"/>
<dbReference type="GO" id="GO:0006298">
    <property type="term" value="P:mismatch repair"/>
    <property type="evidence" value="ECO:0007669"/>
    <property type="project" value="UniProtKB-UniRule"/>
</dbReference>
<dbReference type="FunFam" id="3.30.565.10:FF:000003">
    <property type="entry name" value="DNA mismatch repair endonuclease MutL"/>
    <property type="match status" value="1"/>
</dbReference>
<dbReference type="PANTHER" id="PTHR10073">
    <property type="entry name" value="DNA MISMATCH REPAIR PROTEIN MLH, PMS, MUTL"/>
    <property type="match status" value="1"/>
</dbReference>
<dbReference type="Pfam" id="PF01119">
    <property type="entry name" value="DNA_mis_repair"/>
    <property type="match status" value="1"/>
</dbReference>
<dbReference type="NCBIfam" id="TIGR00585">
    <property type="entry name" value="mutl"/>
    <property type="match status" value="1"/>
</dbReference>
<evidence type="ECO:0000259" key="6">
    <source>
        <dbReference type="SMART" id="SM01340"/>
    </source>
</evidence>
<dbReference type="InterPro" id="IPR042121">
    <property type="entry name" value="MutL_C_regsub"/>
</dbReference>
<dbReference type="Pfam" id="PF08676">
    <property type="entry name" value="MutL_C"/>
    <property type="match status" value="1"/>
</dbReference>
<dbReference type="InterPro" id="IPR014790">
    <property type="entry name" value="MutL_C"/>
</dbReference>
<keyword evidence="4 5" id="KW-0234">DNA repair</keyword>
<dbReference type="PROSITE" id="PS00058">
    <property type="entry name" value="DNA_MISMATCH_REPAIR_1"/>
    <property type="match status" value="1"/>
</dbReference>
<keyword evidence="8" id="KW-1185">Reference proteome</keyword>
<dbReference type="Gene3D" id="3.30.1540.20">
    <property type="entry name" value="MutL, C-terminal domain, dimerisation subdomain"/>
    <property type="match status" value="1"/>
</dbReference>
<dbReference type="InterPro" id="IPR002099">
    <property type="entry name" value="MutL/Mlh/PMS"/>
</dbReference>
<dbReference type="Pfam" id="PF13589">
    <property type="entry name" value="HATPase_c_3"/>
    <property type="match status" value="1"/>
</dbReference>
<dbReference type="RefSeq" id="WP_052459507.1">
    <property type="nucleotide sequence ID" value="NZ_AP014521.1"/>
</dbReference>
<sequence>MLIKMMSKELIKQIAAGEIVERPASVVKELIENSLDAEAKNININVEKGGKKLIQIYDDGHGIKKEELSLALARYSTSKIYKIEDLDAIKSFGFRGEALYSISSVSRCSLISRTQQQKEGWKIYSEGEQKNIEIQPIAHPYGTTIEILDLFYNVPVRRKFLRTEATEFLHLDEIIKILALSNFYVSISVNHNNKNVRRYRSVNKFNNNEKRIEDVIGSNFIINAEKVNYFNNNYSLKGWIINPLKNIKGKNIQYFYINKRIVRNNILFQCIRKATKNYFYKDINFCYVLYFTIEPQKIDVNIHPKKSEVRFYEPKLVYNFIYEAISKILINKKNFLTNNLFIEKKNNFYNKKKIIKNHILLKNDECKEKKHETNTTQAINKLEISNHDISKKFVNFKKVITIFKKKVALIENNTGLIFLDLQLGLIFLKKVQLIQYSSSLYKKKHLLLFPIKIHINDNEKKSLLIYHKQLQNIGINFKQDLNYITLYQIPKCLRIKHLENLILNLLKYLAQNSYLSLNDLLDWLANASTEKNFYSNTFQVTAFIKNIQLICKNDFKTLFPNFLHEINIEKLF</sequence>
<dbReference type="InterPro" id="IPR020568">
    <property type="entry name" value="Ribosomal_Su5_D2-typ_SF"/>
</dbReference>
<gene>
    <name evidence="5 7" type="primary">mutL</name>
    <name evidence="7" type="ORF">TGUWTKB_0370</name>
</gene>
<reference evidence="7 8" key="2">
    <citation type="journal article" date="2014" name="Curr. Biol.">
        <title>Symbiont-Supplemented Maternal Investment Underpinning Host's Ecological Adaptation.</title>
        <authorList>
            <person name="Kaiwa N."/>
            <person name="Hosokawa T."/>
            <person name="Nikoh N."/>
            <person name="Tanahashi M."/>
            <person name="Moriyama M."/>
            <person name="Meng X.Y."/>
            <person name="Maeda T."/>
            <person name="Yamaguchi K."/>
            <person name="Shigenobu S."/>
            <person name="Ito M."/>
            <person name="Fukatsu T."/>
        </authorList>
    </citation>
    <scope>NUCLEOTIDE SEQUENCE [LARGE SCALE GENOMIC DNA]</scope>
    <source>
        <strain evidence="7 8">UwTKB</strain>
    </source>
</reference>
<evidence type="ECO:0000256" key="2">
    <source>
        <dbReference type="ARBA" id="ARBA00021975"/>
    </source>
</evidence>
<dbReference type="SMART" id="SM01340">
    <property type="entry name" value="DNA_mis_repair"/>
    <property type="match status" value="1"/>
</dbReference>
<dbReference type="InterPro" id="IPR037198">
    <property type="entry name" value="MutL_C_sf"/>
</dbReference>
<evidence type="ECO:0000256" key="1">
    <source>
        <dbReference type="ARBA" id="ARBA00006082"/>
    </source>
</evidence>
<dbReference type="Gene3D" id="3.30.1370.100">
    <property type="entry name" value="MutL, C-terminal domain, regulatory subdomain"/>
    <property type="match status" value="1"/>
</dbReference>
<dbReference type="KEGG" id="sbw:TGUWTKB_0370"/>
<feature type="domain" description="DNA mismatch repair protein S5" evidence="6">
    <location>
        <begin position="212"/>
        <end position="330"/>
    </location>
</feature>
<evidence type="ECO:0000256" key="5">
    <source>
        <dbReference type="HAMAP-Rule" id="MF_00149"/>
    </source>
</evidence>
<dbReference type="OrthoDB" id="9763467at2"/>
<dbReference type="GO" id="GO:0016887">
    <property type="term" value="F:ATP hydrolysis activity"/>
    <property type="evidence" value="ECO:0007669"/>
    <property type="project" value="InterPro"/>
</dbReference>
<dbReference type="GO" id="GO:0032300">
    <property type="term" value="C:mismatch repair complex"/>
    <property type="evidence" value="ECO:0007669"/>
    <property type="project" value="InterPro"/>
</dbReference>
<dbReference type="GO" id="GO:0005524">
    <property type="term" value="F:ATP binding"/>
    <property type="evidence" value="ECO:0007669"/>
    <property type="project" value="InterPro"/>
</dbReference>
<evidence type="ECO:0000313" key="7">
    <source>
        <dbReference type="EMBL" id="BAP58297.1"/>
    </source>
</evidence>
<dbReference type="HAMAP" id="MF_00149">
    <property type="entry name" value="DNA_mis_repair"/>
    <property type="match status" value="1"/>
</dbReference>
<dbReference type="STRING" id="1410383.TGUWTKB_0370"/>
<dbReference type="SUPFAM" id="SSF54211">
    <property type="entry name" value="Ribosomal protein S5 domain 2-like"/>
    <property type="match status" value="1"/>
</dbReference>
<evidence type="ECO:0000313" key="8">
    <source>
        <dbReference type="Proteomes" id="UP000031627"/>
    </source>
</evidence>
<dbReference type="InterPro" id="IPR014762">
    <property type="entry name" value="DNA_mismatch_repair_CS"/>
</dbReference>
<dbReference type="InterPro" id="IPR014721">
    <property type="entry name" value="Ribsml_uS5_D2-typ_fold_subgr"/>
</dbReference>
<dbReference type="GO" id="GO:0140664">
    <property type="term" value="F:ATP-dependent DNA damage sensor activity"/>
    <property type="evidence" value="ECO:0007669"/>
    <property type="project" value="InterPro"/>
</dbReference>
<protein>
    <recommendedName>
        <fullName evidence="2 5">DNA mismatch repair protein MutL</fullName>
    </recommendedName>
</protein>
<dbReference type="InterPro" id="IPR020667">
    <property type="entry name" value="DNA_mismatch_repair_MutL"/>
</dbReference>
<comment type="function">
    <text evidence="5">This protein is involved in the repair of mismatches in DNA. It is required for dam-dependent methyl-directed DNA mismatch repair. May act as a 'molecular matchmaker', a protein that promotes the formation of a stable complex between two or more DNA-binding proteins in an ATP-dependent manner without itself being part of a final effector complex.</text>
</comment>
<dbReference type="GO" id="GO:0030983">
    <property type="term" value="F:mismatched DNA binding"/>
    <property type="evidence" value="ECO:0007669"/>
    <property type="project" value="InterPro"/>
</dbReference>
<name>A0A090APU5_9ENTR</name>
<dbReference type="CDD" id="cd16926">
    <property type="entry name" value="HATPase_MutL-MLH-PMS-like"/>
    <property type="match status" value="1"/>
</dbReference>
<dbReference type="SUPFAM" id="SSF118116">
    <property type="entry name" value="DNA mismatch repair protein MutL"/>
    <property type="match status" value="1"/>
</dbReference>